<dbReference type="RefSeq" id="WP_345257965.1">
    <property type="nucleotide sequence ID" value="NZ_BAABGY010000016.1"/>
</dbReference>
<dbReference type="SMART" id="SM00421">
    <property type="entry name" value="HTH_LUXR"/>
    <property type="match status" value="1"/>
</dbReference>
<comment type="caution">
    <text evidence="2">The sequence shown here is derived from an EMBL/GenBank/DDBJ whole genome shotgun (WGS) entry which is preliminary data.</text>
</comment>
<gene>
    <name evidence="2" type="ORF">GCM10023184_42490</name>
</gene>
<dbReference type="InterPro" id="IPR036388">
    <property type="entry name" value="WH-like_DNA-bd_sf"/>
</dbReference>
<dbReference type="Proteomes" id="UP001501725">
    <property type="component" value="Unassembled WGS sequence"/>
</dbReference>
<dbReference type="InterPro" id="IPR016032">
    <property type="entry name" value="Sig_transdc_resp-reg_C-effctor"/>
</dbReference>
<dbReference type="SUPFAM" id="SSF46894">
    <property type="entry name" value="C-terminal effector domain of the bipartite response regulators"/>
    <property type="match status" value="1"/>
</dbReference>
<feature type="domain" description="HTH luxR-type" evidence="1">
    <location>
        <begin position="1"/>
        <end position="64"/>
    </location>
</feature>
<dbReference type="EMBL" id="BAABGY010000016">
    <property type="protein sequence ID" value="GAA4342770.1"/>
    <property type="molecule type" value="Genomic_DNA"/>
</dbReference>
<evidence type="ECO:0000259" key="1">
    <source>
        <dbReference type="PROSITE" id="PS50043"/>
    </source>
</evidence>
<dbReference type="InterPro" id="IPR000792">
    <property type="entry name" value="Tscrpt_reg_LuxR_C"/>
</dbReference>
<keyword evidence="3" id="KW-1185">Reference proteome</keyword>
<evidence type="ECO:0000313" key="3">
    <source>
        <dbReference type="Proteomes" id="UP001501725"/>
    </source>
</evidence>
<protein>
    <recommendedName>
        <fullName evidence="1">HTH luxR-type domain-containing protein</fullName>
    </recommendedName>
</protein>
<accession>A0ABP8HQP7</accession>
<dbReference type="Pfam" id="PF00196">
    <property type="entry name" value="GerE"/>
    <property type="match status" value="1"/>
</dbReference>
<dbReference type="Gene3D" id="1.10.10.10">
    <property type="entry name" value="Winged helix-like DNA-binding domain superfamily/Winged helix DNA-binding domain"/>
    <property type="match status" value="1"/>
</dbReference>
<sequence length="68" mass="7697">MKPIEFNRTELAIIKMICKQQTAKEMADKLGLSFRTVEEYRGSIQKKVKAKNLVGIALYAVKQGLVKV</sequence>
<proteinExistence type="predicted"/>
<organism evidence="2 3">
    <name type="scientific">Flaviaesturariibacter amylovorans</name>
    <dbReference type="NCBI Taxonomy" id="1084520"/>
    <lineage>
        <taxon>Bacteria</taxon>
        <taxon>Pseudomonadati</taxon>
        <taxon>Bacteroidota</taxon>
        <taxon>Chitinophagia</taxon>
        <taxon>Chitinophagales</taxon>
        <taxon>Chitinophagaceae</taxon>
        <taxon>Flaviaestuariibacter</taxon>
    </lineage>
</organism>
<reference evidence="3" key="1">
    <citation type="journal article" date="2019" name="Int. J. Syst. Evol. Microbiol.">
        <title>The Global Catalogue of Microorganisms (GCM) 10K type strain sequencing project: providing services to taxonomists for standard genome sequencing and annotation.</title>
        <authorList>
            <consortium name="The Broad Institute Genomics Platform"/>
            <consortium name="The Broad Institute Genome Sequencing Center for Infectious Disease"/>
            <person name="Wu L."/>
            <person name="Ma J."/>
        </authorList>
    </citation>
    <scope>NUCLEOTIDE SEQUENCE [LARGE SCALE GENOMIC DNA]</scope>
    <source>
        <strain evidence="3">JCM 17919</strain>
    </source>
</reference>
<evidence type="ECO:0000313" key="2">
    <source>
        <dbReference type="EMBL" id="GAA4342770.1"/>
    </source>
</evidence>
<dbReference type="PROSITE" id="PS50043">
    <property type="entry name" value="HTH_LUXR_2"/>
    <property type="match status" value="1"/>
</dbReference>
<name>A0ABP8HQP7_9BACT</name>